<evidence type="ECO:0000256" key="1">
    <source>
        <dbReference type="SAM" id="MobiDB-lite"/>
    </source>
</evidence>
<gene>
    <name evidence="2" type="ORF">F5878DRAFT_724865</name>
</gene>
<reference evidence="2" key="1">
    <citation type="submission" date="2022-08" db="EMBL/GenBank/DDBJ databases">
        <authorList>
            <consortium name="DOE Joint Genome Institute"/>
            <person name="Min B."/>
            <person name="Riley R."/>
            <person name="Sierra-Patev S."/>
            <person name="Naranjo-Ortiz M."/>
            <person name="Looney B."/>
            <person name="Konkel Z."/>
            <person name="Slot J.C."/>
            <person name="Sakamoto Y."/>
            <person name="Steenwyk J.L."/>
            <person name="Rokas A."/>
            <person name="Carro J."/>
            <person name="Camarero S."/>
            <person name="Ferreira P."/>
            <person name="Molpeceres G."/>
            <person name="Ruiz-Duenas F.J."/>
            <person name="Serrano A."/>
            <person name="Henrissat B."/>
            <person name="Drula E."/>
            <person name="Hughes K.W."/>
            <person name="Mata J.L."/>
            <person name="Ishikawa N.K."/>
            <person name="Vargas-Isla R."/>
            <person name="Ushijima S."/>
            <person name="Smith C.A."/>
            <person name="Ahrendt S."/>
            <person name="Andreopoulos W."/>
            <person name="He G."/>
            <person name="Labutti K."/>
            <person name="Lipzen A."/>
            <person name="Ng V."/>
            <person name="Sandor L."/>
            <person name="Barry K."/>
            <person name="Martinez A.T."/>
            <person name="Xiao Y."/>
            <person name="Gibbons J.G."/>
            <person name="Terashima K."/>
            <person name="Hibbett D.S."/>
            <person name="Grigoriev I.V."/>
        </authorList>
    </citation>
    <scope>NUCLEOTIDE SEQUENCE</scope>
    <source>
        <strain evidence="2">TFB9207</strain>
    </source>
</reference>
<evidence type="ECO:0000313" key="2">
    <source>
        <dbReference type="EMBL" id="KAJ3839000.1"/>
    </source>
</evidence>
<protein>
    <submittedName>
        <fullName evidence="2">Uncharacterized protein</fullName>
    </submittedName>
</protein>
<evidence type="ECO:0000313" key="3">
    <source>
        <dbReference type="Proteomes" id="UP001163846"/>
    </source>
</evidence>
<dbReference type="EMBL" id="MU806152">
    <property type="protein sequence ID" value="KAJ3839000.1"/>
    <property type="molecule type" value="Genomic_DNA"/>
</dbReference>
<proteinExistence type="predicted"/>
<accession>A0AA38P9X5</accession>
<sequence length="305" mass="34697">MPKISKANKTYAQEMAAKWHKYERFMAKRTALIRTYPNYQDVMNTTYQEAATLPVNFMPKDQAERDEFAGQMEECIRTLESSDELLDHFRVASAAFFLCRKIQHDTIDRGEQVHLETLRAKTALHRAHPYALEKHPLPGITTRSSRLTSSVSSLSPAVTSNTITSNPSRPTGRKDTPVKLSNPSLTPMPPLAPQLPHRENEHVRAPLAMPVEDPFTWDKVNQESATPVSSQQIQQWRQSPATFPLNQMFIGDVDGNEEAFKVVAFMDVGSEKVFYVQLVDEDEAIAYSDKFFFELFEEARAVEMN</sequence>
<name>A0AA38P9X5_9AGAR</name>
<organism evidence="2 3">
    <name type="scientific">Lentinula raphanica</name>
    <dbReference type="NCBI Taxonomy" id="153919"/>
    <lineage>
        <taxon>Eukaryota</taxon>
        <taxon>Fungi</taxon>
        <taxon>Dikarya</taxon>
        <taxon>Basidiomycota</taxon>
        <taxon>Agaricomycotina</taxon>
        <taxon>Agaricomycetes</taxon>
        <taxon>Agaricomycetidae</taxon>
        <taxon>Agaricales</taxon>
        <taxon>Marasmiineae</taxon>
        <taxon>Omphalotaceae</taxon>
        <taxon>Lentinula</taxon>
    </lineage>
</organism>
<feature type="region of interest" description="Disordered" evidence="1">
    <location>
        <begin position="135"/>
        <end position="193"/>
    </location>
</feature>
<dbReference type="AlphaFoldDB" id="A0AA38P9X5"/>
<comment type="caution">
    <text evidence="2">The sequence shown here is derived from an EMBL/GenBank/DDBJ whole genome shotgun (WGS) entry which is preliminary data.</text>
</comment>
<feature type="compositionally biased region" description="Low complexity" evidence="1">
    <location>
        <begin position="141"/>
        <end position="160"/>
    </location>
</feature>
<keyword evidence="3" id="KW-1185">Reference proteome</keyword>
<dbReference type="Proteomes" id="UP001163846">
    <property type="component" value="Unassembled WGS sequence"/>
</dbReference>